<protein>
    <submittedName>
        <fullName evidence="1">Transcriptional regulator</fullName>
    </submittedName>
</protein>
<dbReference type="GO" id="GO:0046872">
    <property type="term" value="F:metal ion binding"/>
    <property type="evidence" value="ECO:0007669"/>
    <property type="project" value="InterPro"/>
</dbReference>
<gene>
    <name evidence="1" type="ORF">AZF04_14300</name>
</gene>
<dbReference type="EMBL" id="LTAO01000002">
    <property type="protein sequence ID" value="KYG34358.1"/>
    <property type="molecule type" value="Genomic_DNA"/>
</dbReference>
<dbReference type="Proteomes" id="UP000075806">
    <property type="component" value="Unassembled WGS sequence"/>
</dbReference>
<dbReference type="InterPro" id="IPR003735">
    <property type="entry name" value="Metal_Tscrpt_repr"/>
</dbReference>
<dbReference type="CDD" id="cd10148">
    <property type="entry name" value="CsoR-like_DUF156"/>
    <property type="match status" value="1"/>
</dbReference>
<dbReference type="AlphaFoldDB" id="A0A162F2Q7"/>
<name>A0A162F2Q7_9BACI</name>
<accession>A0A162F2Q7</accession>
<dbReference type="Gene3D" id="1.20.58.1000">
    <property type="entry name" value="Metal-sensitive repressor, helix protomer"/>
    <property type="match status" value="1"/>
</dbReference>
<proteinExistence type="predicted"/>
<evidence type="ECO:0000313" key="1">
    <source>
        <dbReference type="EMBL" id="KYG34358.1"/>
    </source>
</evidence>
<dbReference type="InterPro" id="IPR038390">
    <property type="entry name" value="Metal_Tscrpt_repr_sf"/>
</dbReference>
<dbReference type="STRING" id="519424.AZF04_14300"/>
<dbReference type="Pfam" id="PF02583">
    <property type="entry name" value="Trns_repr_metal"/>
    <property type="match status" value="1"/>
</dbReference>
<dbReference type="GO" id="GO:0003677">
    <property type="term" value="F:DNA binding"/>
    <property type="evidence" value="ECO:0007669"/>
    <property type="project" value="InterPro"/>
</dbReference>
<dbReference type="OrthoDB" id="9811244at2"/>
<dbReference type="GO" id="GO:0045892">
    <property type="term" value="P:negative regulation of DNA-templated transcription"/>
    <property type="evidence" value="ECO:0007669"/>
    <property type="project" value="UniProtKB-ARBA"/>
</dbReference>
<dbReference type="PANTHER" id="PTHR33677">
    <property type="entry name" value="TRANSCRIPTIONAL REPRESSOR FRMR-RELATED"/>
    <property type="match status" value="1"/>
</dbReference>
<comment type="caution">
    <text evidence="1">The sequence shown here is derived from an EMBL/GenBank/DDBJ whole genome shotgun (WGS) entry which is preliminary data.</text>
</comment>
<keyword evidence="2" id="KW-1185">Reference proteome</keyword>
<sequence>MNHNTDKKTKQPNKQQLLNRLKRIEGQVRGVHSMIENDRYCVDILNQIAAIQAAMNKVSLALTEDHTHHCVSKAIKEGNGEEAIDELMDVLKRMLK</sequence>
<dbReference type="PANTHER" id="PTHR33677:SF3">
    <property type="entry name" value="COPPER-SENSING TRANSCRIPTIONAL REPRESSOR RICR"/>
    <property type="match status" value="1"/>
</dbReference>
<reference evidence="1" key="1">
    <citation type="submission" date="2016-02" db="EMBL/GenBank/DDBJ databases">
        <title>Genome sequence of Bacillus trypoxylicola KCTC 13244(T).</title>
        <authorList>
            <person name="Jeong H."/>
            <person name="Park S.-H."/>
            <person name="Choi S.-K."/>
        </authorList>
    </citation>
    <scope>NUCLEOTIDE SEQUENCE [LARGE SCALE GENOMIC DNA]</scope>
    <source>
        <strain evidence="1">KCTC 13244</strain>
    </source>
</reference>
<evidence type="ECO:0000313" key="2">
    <source>
        <dbReference type="Proteomes" id="UP000075806"/>
    </source>
</evidence>
<dbReference type="RefSeq" id="WP_045482418.1">
    <property type="nucleotide sequence ID" value="NZ_LTAO01000002.1"/>
</dbReference>
<organism evidence="1 2">
    <name type="scientific">Alkalihalobacillus trypoxylicola</name>
    <dbReference type="NCBI Taxonomy" id="519424"/>
    <lineage>
        <taxon>Bacteria</taxon>
        <taxon>Bacillati</taxon>
        <taxon>Bacillota</taxon>
        <taxon>Bacilli</taxon>
        <taxon>Bacillales</taxon>
        <taxon>Bacillaceae</taxon>
        <taxon>Alkalihalobacillus</taxon>
    </lineage>
</organism>